<evidence type="ECO:0000313" key="1">
    <source>
        <dbReference type="EMBL" id="TKA04637.1"/>
    </source>
</evidence>
<dbReference type="OrthoDB" id="9813383at2"/>
<accession>A0A4U0S8T3</accession>
<dbReference type="SUPFAM" id="SSF52317">
    <property type="entry name" value="Class I glutamine amidotransferase-like"/>
    <property type="match status" value="1"/>
</dbReference>
<comment type="caution">
    <text evidence="1">The sequence shown here is derived from an EMBL/GenBank/DDBJ whole genome shotgun (WGS) entry which is preliminary data.</text>
</comment>
<dbReference type="EMBL" id="SUMC01000050">
    <property type="protein sequence ID" value="TKA04637.1"/>
    <property type="molecule type" value="Genomic_DNA"/>
</dbReference>
<keyword evidence="2" id="KW-1185">Reference proteome</keyword>
<dbReference type="Pfam" id="PF07722">
    <property type="entry name" value="Peptidase_C26"/>
    <property type="match status" value="1"/>
</dbReference>
<dbReference type="GO" id="GO:0033969">
    <property type="term" value="F:gamma-glutamyl-gamma-aminobutyrate hydrolase activity"/>
    <property type="evidence" value="ECO:0007669"/>
    <property type="project" value="TreeGrafter"/>
</dbReference>
<reference evidence="1 2" key="1">
    <citation type="submission" date="2019-04" db="EMBL/GenBank/DDBJ databases">
        <title>Streptomyces oryziradicis sp. nov., a novel actinomycete isolated from rhizosphere soil of rice (Oryza sativa L.).</title>
        <authorList>
            <person name="Li C."/>
        </authorList>
    </citation>
    <scope>NUCLEOTIDE SEQUENCE [LARGE SCALE GENOMIC DNA]</scope>
    <source>
        <strain evidence="1 2">NEAU-C40</strain>
    </source>
</reference>
<dbReference type="PROSITE" id="PS51273">
    <property type="entry name" value="GATASE_TYPE_1"/>
    <property type="match status" value="1"/>
</dbReference>
<keyword evidence="1" id="KW-0378">Hydrolase</keyword>
<name>A0A4U0S8T3_9ACTN</name>
<evidence type="ECO:0000313" key="2">
    <source>
        <dbReference type="Proteomes" id="UP000305778"/>
    </source>
</evidence>
<dbReference type="PANTHER" id="PTHR43235">
    <property type="entry name" value="GLUTAMINE AMIDOTRANSFERASE PB2B2.05-RELATED"/>
    <property type="match status" value="1"/>
</dbReference>
<sequence>MKPLIGITGRRLSAGLLDRMDSRYSGRHFDFFFSDYASRVAEAGGIPVHLPFEAGSAEAAERLDGLIVTGGQDVHPRQWGGDESVVAADADPRLSSMAHDVERDAYEVALIRAAIASGVPVLGVCRGHQMLNVALGGRLVADLPAGSVEHYSPNAAPTDGEADHVVTFAPGSLAEAVYGPSARVNSWHHQAVDVCGSGLVVSGRAADGVIESIEVPGRPVLGVQWHPEWQASGDPAFGWLTAAASGTPFLAKEIATHEHA</sequence>
<gene>
    <name evidence="1" type="ORF">FCI23_35315</name>
</gene>
<dbReference type="Gene3D" id="3.40.50.880">
    <property type="match status" value="1"/>
</dbReference>
<dbReference type="PANTHER" id="PTHR43235:SF1">
    <property type="entry name" value="GLUTAMINE AMIDOTRANSFERASE PB2B2.05-RELATED"/>
    <property type="match status" value="1"/>
</dbReference>
<dbReference type="AlphaFoldDB" id="A0A4U0S8T3"/>
<dbReference type="GO" id="GO:0006598">
    <property type="term" value="P:polyamine catabolic process"/>
    <property type="evidence" value="ECO:0007669"/>
    <property type="project" value="TreeGrafter"/>
</dbReference>
<dbReference type="InterPro" id="IPR011697">
    <property type="entry name" value="Peptidase_C26"/>
</dbReference>
<dbReference type="InterPro" id="IPR044668">
    <property type="entry name" value="PuuD-like"/>
</dbReference>
<dbReference type="Proteomes" id="UP000305778">
    <property type="component" value="Unassembled WGS sequence"/>
</dbReference>
<organism evidence="1 2">
    <name type="scientific">Actinacidiphila oryziradicis</name>
    <dbReference type="NCBI Taxonomy" id="2571141"/>
    <lineage>
        <taxon>Bacteria</taxon>
        <taxon>Bacillati</taxon>
        <taxon>Actinomycetota</taxon>
        <taxon>Actinomycetes</taxon>
        <taxon>Kitasatosporales</taxon>
        <taxon>Streptomycetaceae</taxon>
        <taxon>Actinacidiphila</taxon>
    </lineage>
</organism>
<dbReference type="InterPro" id="IPR029062">
    <property type="entry name" value="Class_I_gatase-like"/>
</dbReference>
<dbReference type="GO" id="GO:0005829">
    <property type="term" value="C:cytosol"/>
    <property type="evidence" value="ECO:0007669"/>
    <property type="project" value="TreeGrafter"/>
</dbReference>
<protein>
    <submittedName>
        <fullName evidence="1">Gamma-glutamyl-gamma-aminobutyrate hydrolase family protein</fullName>
    </submittedName>
</protein>
<dbReference type="CDD" id="cd01745">
    <property type="entry name" value="GATase1_2"/>
    <property type="match status" value="1"/>
</dbReference>
<dbReference type="RefSeq" id="WP_136728259.1">
    <property type="nucleotide sequence ID" value="NZ_SUMC01000050.1"/>
</dbReference>
<proteinExistence type="predicted"/>